<sequence>MRITNDNYSPIELLAEIATRRGTTSADTHRFFQGGKTSHDWLVEEWSSRVDCILESFKRYGIDVNATQFVRDQGIDVLLRVPNHQGKEWRLGFQIKSEQEAERDRTKKPGQENMIGTLKRQAHDAFERVDEWWILCCFDLDKHYKLVQGISSELTGGKQNRLIRVIDPRACAAMLRMSEAEVDAFCTLLLCRDDAVLRAAREEVAACHPNVGAFVLEHIVPALVDGERVSREEVASFLEEAFRKSERERLEDGGGEDDDCEAVIELDEDADEHGSVQDGIDDDEEFEDLDIHEMLQELESNGFLAAGTYDDDYRISPTAFPGVCALFFEARVRHGLNDDAAASYMRWLTLRQH</sequence>
<dbReference type="NCBIfam" id="NF041411">
    <property type="entry name" value="XopAX"/>
    <property type="match status" value="1"/>
</dbReference>
<organism evidence="1">
    <name type="scientific">Xanthomonas arboricola</name>
    <dbReference type="NCBI Taxonomy" id="56448"/>
    <lineage>
        <taxon>Bacteria</taxon>
        <taxon>Pseudomonadati</taxon>
        <taxon>Pseudomonadota</taxon>
        <taxon>Gammaproteobacteria</taxon>
        <taxon>Lysobacterales</taxon>
        <taxon>Lysobacteraceae</taxon>
        <taxon>Xanthomonas</taxon>
    </lineage>
</organism>
<gene>
    <name evidence="1" type="ORF">FHR65_004333</name>
</gene>
<dbReference type="AlphaFoldDB" id="A0AB73H2V3"/>
<proteinExistence type="predicted"/>
<name>A0AB73H2V3_9XANT</name>
<accession>A0AB73H2V3</accession>
<reference evidence="1" key="1">
    <citation type="submission" date="2020-08" db="EMBL/GenBank/DDBJ databases">
        <title>Studying the diversity of plant-associated saprophytic bacteria and their role in host health and plant-pathogen interactions.</title>
        <authorList>
            <person name="Potnis N."/>
        </authorList>
    </citation>
    <scope>NUCLEOTIDE SEQUENCE</scope>
    <source>
        <strain evidence="1">F21</strain>
    </source>
</reference>
<dbReference type="Proteomes" id="UP000528595">
    <property type="component" value="Unassembled WGS sequence"/>
</dbReference>
<evidence type="ECO:0000313" key="1">
    <source>
        <dbReference type="EMBL" id="MBB5672725.1"/>
    </source>
</evidence>
<evidence type="ECO:0008006" key="2">
    <source>
        <dbReference type="Google" id="ProtNLM"/>
    </source>
</evidence>
<protein>
    <recommendedName>
        <fullName evidence="2">Restriction endonuclease</fullName>
    </recommendedName>
</protein>
<dbReference type="EMBL" id="JACIIQ010000033">
    <property type="protein sequence ID" value="MBB5672725.1"/>
    <property type="molecule type" value="Genomic_DNA"/>
</dbReference>
<dbReference type="RefSeq" id="WP_041854960.1">
    <property type="nucleotide sequence ID" value="NZ_JACIIQ010000033.1"/>
</dbReference>
<comment type="caution">
    <text evidence="1">The sequence shown here is derived from an EMBL/GenBank/DDBJ whole genome shotgun (WGS) entry which is preliminary data.</text>
</comment>